<accession>A0A0F9SHT8</accession>
<comment type="caution">
    <text evidence="1">The sequence shown here is derived from an EMBL/GenBank/DDBJ whole genome shotgun (WGS) entry which is preliminary data.</text>
</comment>
<name>A0A0F9SHT8_9ZZZZ</name>
<protein>
    <submittedName>
        <fullName evidence="1">Uncharacterized protein</fullName>
    </submittedName>
</protein>
<proteinExistence type="predicted"/>
<reference evidence="1" key="1">
    <citation type="journal article" date="2015" name="Nature">
        <title>Complex archaea that bridge the gap between prokaryotes and eukaryotes.</title>
        <authorList>
            <person name="Spang A."/>
            <person name="Saw J.H."/>
            <person name="Jorgensen S.L."/>
            <person name="Zaremba-Niedzwiedzka K."/>
            <person name="Martijn J."/>
            <person name="Lind A.E."/>
            <person name="van Eijk R."/>
            <person name="Schleper C."/>
            <person name="Guy L."/>
            <person name="Ettema T.J."/>
        </authorList>
    </citation>
    <scope>NUCLEOTIDE SEQUENCE</scope>
</reference>
<gene>
    <name evidence="1" type="ORF">LCGC14_0849610</name>
</gene>
<dbReference type="EMBL" id="LAZR01002526">
    <property type="protein sequence ID" value="KKN28908.1"/>
    <property type="molecule type" value="Genomic_DNA"/>
</dbReference>
<sequence length="78" mass="9178">MTINKDFKLLRHYACKLRDIRMAQDTILDKYLGEGEGQFHRVGTWPCQKSPVGICIYNPTLDRAWDNCIFCHKPHGRR</sequence>
<organism evidence="1">
    <name type="scientific">marine sediment metagenome</name>
    <dbReference type="NCBI Taxonomy" id="412755"/>
    <lineage>
        <taxon>unclassified sequences</taxon>
        <taxon>metagenomes</taxon>
        <taxon>ecological metagenomes</taxon>
    </lineage>
</organism>
<evidence type="ECO:0000313" key="1">
    <source>
        <dbReference type="EMBL" id="KKN28908.1"/>
    </source>
</evidence>
<dbReference type="AlphaFoldDB" id="A0A0F9SHT8"/>